<evidence type="ECO:0000256" key="15">
    <source>
        <dbReference type="PIRSR" id="PIRSR000098-2"/>
    </source>
</evidence>
<keyword evidence="9" id="KW-0479">Metal-binding</keyword>
<dbReference type="NCBIfam" id="NF004976">
    <property type="entry name" value="PRK06349.1"/>
    <property type="match status" value="1"/>
</dbReference>
<comment type="pathway">
    <text evidence="2 16">Amino-acid biosynthesis; L-threonine biosynthesis; L-threonine from L-aspartate: step 3/5.</text>
</comment>
<protein>
    <recommendedName>
        <fullName evidence="6 16">Homoserine dehydrogenase</fullName>
        <ecNumber evidence="5 16">1.1.1.3</ecNumber>
    </recommendedName>
</protein>
<evidence type="ECO:0000256" key="6">
    <source>
        <dbReference type="ARBA" id="ARBA00013376"/>
    </source>
</evidence>
<dbReference type="UniPathway" id="UPA00051">
    <property type="reaction ID" value="UER00465"/>
</dbReference>
<dbReference type="OrthoDB" id="9808167at2"/>
<keyword evidence="20" id="KW-1185">Reference proteome</keyword>
<comment type="caution">
    <text evidence="19">The sequence shown here is derived from an EMBL/GenBank/DDBJ whole genome shotgun (WGS) entry which is preliminary data.</text>
</comment>
<evidence type="ECO:0000256" key="2">
    <source>
        <dbReference type="ARBA" id="ARBA00005056"/>
    </source>
</evidence>
<dbReference type="PROSITE" id="PS51671">
    <property type="entry name" value="ACT"/>
    <property type="match status" value="1"/>
</dbReference>
<evidence type="ECO:0000313" key="19">
    <source>
        <dbReference type="EMBL" id="OAQ20018.1"/>
    </source>
</evidence>
<organism evidence="19 20">
    <name type="scientific">Thermosulfurimonas dismutans</name>
    <dbReference type="NCBI Taxonomy" id="999894"/>
    <lineage>
        <taxon>Bacteria</taxon>
        <taxon>Pseudomonadati</taxon>
        <taxon>Thermodesulfobacteriota</taxon>
        <taxon>Thermodesulfobacteria</taxon>
        <taxon>Thermodesulfobacteriales</taxon>
        <taxon>Thermodesulfobacteriaceae</taxon>
        <taxon>Thermosulfurimonas</taxon>
    </lineage>
</organism>
<feature type="binding site" evidence="15">
    <location>
        <position position="105"/>
    </location>
    <ligand>
        <name>NADPH</name>
        <dbReference type="ChEBI" id="CHEBI:57783"/>
    </ligand>
</feature>
<dbReference type="SUPFAM" id="SSF55021">
    <property type="entry name" value="ACT-like"/>
    <property type="match status" value="1"/>
</dbReference>
<evidence type="ECO:0000256" key="3">
    <source>
        <dbReference type="ARBA" id="ARBA00005062"/>
    </source>
</evidence>
<dbReference type="Pfam" id="PF03447">
    <property type="entry name" value="NAD_binding_3"/>
    <property type="match status" value="1"/>
</dbReference>
<feature type="active site" description="Proton donor" evidence="14">
    <location>
        <position position="205"/>
    </location>
</feature>
<feature type="domain" description="ACT" evidence="18">
    <location>
        <begin position="350"/>
        <end position="425"/>
    </location>
</feature>
<dbReference type="UniPathway" id="UPA00050">
    <property type="reaction ID" value="UER00063"/>
</dbReference>
<dbReference type="SUPFAM" id="SSF51735">
    <property type="entry name" value="NAD(P)-binding Rossmann-fold domains"/>
    <property type="match status" value="1"/>
</dbReference>
<keyword evidence="13 16" id="KW-0486">Methionine biosynthesis</keyword>
<keyword evidence="8 16" id="KW-0791">Threonine biosynthesis</keyword>
<dbReference type="InterPro" id="IPR045865">
    <property type="entry name" value="ACT-like_dom_sf"/>
</dbReference>
<name>A0A179D311_9BACT</name>
<evidence type="ECO:0000313" key="20">
    <source>
        <dbReference type="Proteomes" id="UP000078390"/>
    </source>
</evidence>
<dbReference type="Pfam" id="PF01842">
    <property type="entry name" value="ACT"/>
    <property type="match status" value="1"/>
</dbReference>
<sequence length="429" mass="45967">MREIKIGLLGLGVVGSGVYRLLSENGDFMAQKTGSRLTIKKILVRDLGKPRPVSVPDGTLTTRAEEILEDPEIEIVCELMGGIEPAKSYILSALSAGKHVVTANKAVLAEFGPEVFQAAEAADRGLFFEAAVGGGVPIIKTLRESLSANRIQTITAIVNGTCNYILTRMQESGLSFKEALVEAQKLGFAEADPTLDISGMDSAHKLALLATLSYGSFVPAEKVYVEGIEGLEPLDLAFAKEFGFLTKLLAIAREKEGEVEVRVHPTLVPEGHMLSSVRLAYNAFLLKGDFVGEIMLYGLGAGAEPTASAVVADLLDAARLIISGAKPTSILYRETPLDIKPMPRIVSRYFFRFSAVDRPGVLSKISGILGKHGISIASVIQKGRQIGGSVPIVMLTHEAEESAVRKALSEIDKLDVVTAPTKLLRILED</sequence>
<dbReference type="Pfam" id="PF00742">
    <property type="entry name" value="Homoserine_dh"/>
    <property type="match status" value="1"/>
</dbReference>
<evidence type="ECO:0000256" key="8">
    <source>
        <dbReference type="ARBA" id="ARBA00022697"/>
    </source>
</evidence>
<reference evidence="19 20" key="1">
    <citation type="submission" date="2016-04" db="EMBL/GenBank/DDBJ databases">
        <title>Genome analysis of Thermosulfurimonas dismutans, the first thermophilic sulfur-disproportionating bacterium of the phylum Thermodesulfobacteria.</title>
        <authorList>
            <person name="Mardanov A.V."/>
            <person name="Beletsky A.V."/>
            <person name="Kadnikov V.V."/>
            <person name="Slobodkin A.I."/>
            <person name="Ravin N.V."/>
        </authorList>
    </citation>
    <scope>NUCLEOTIDE SEQUENCE [LARGE SCALE GENOMIC DNA]</scope>
    <source>
        <strain evidence="19 20">S95</strain>
    </source>
</reference>
<accession>A0A179D311</accession>
<keyword evidence="7 16" id="KW-0028">Amino-acid biosynthesis</keyword>
<dbReference type="PANTHER" id="PTHR43331:SF1">
    <property type="entry name" value="HOMOSERINE DEHYDROGENASE"/>
    <property type="match status" value="1"/>
</dbReference>
<evidence type="ECO:0000256" key="9">
    <source>
        <dbReference type="ARBA" id="ARBA00022723"/>
    </source>
</evidence>
<evidence type="ECO:0000256" key="10">
    <source>
        <dbReference type="ARBA" id="ARBA00022857"/>
    </source>
</evidence>
<comment type="pathway">
    <text evidence="3 16">Amino-acid biosynthesis; L-methionine biosynthesis via de novo pathway; L-homoserine from L-aspartate: step 3/3.</text>
</comment>
<dbReference type="GO" id="GO:0009086">
    <property type="term" value="P:methionine biosynthetic process"/>
    <property type="evidence" value="ECO:0007669"/>
    <property type="project" value="UniProtKB-KW"/>
</dbReference>
<dbReference type="GO" id="GO:0046872">
    <property type="term" value="F:metal ion binding"/>
    <property type="evidence" value="ECO:0007669"/>
    <property type="project" value="UniProtKB-KW"/>
</dbReference>
<dbReference type="STRING" id="999894.TDIS_1929"/>
<keyword evidence="11 16" id="KW-0560">Oxidoreductase</keyword>
<dbReference type="InterPro" id="IPR005106">
    <property type="entry name" value="Asp/hSer_DH_NAD-bd"/>
</dbReference>
<dbReference type="InterPro" id="IPR016204">
    <property type="entry name" value="HDH"/>
</dbReference>
<evidence type="ECO:0000256" key="14">
    <source>
        <dbReference type="PIRSR" id="PIRSR000098-1"/>
    </source>
</evidence>
<gene>
    <name evidence="19" type="ORF">TDIS_1929</name>
</gene>
<dbReference type="FunFam" id="3.30.360.10:FF:000005">
    <property type="entry name" value="Homoserine dehydrogenase"/>
    <property type="match status" value="1"/>
</dbReference>
<dbReference type="EC" id="1.1.1.3" evidence="5 16"/>
<dbReference type="InterPro" id="IPR019811">
    <property type="entry name" value="HDH_CS"/>
</dbReference>
<evidence type="ECO:0000256" key="1">
    <source>
        <dbReference type="ARBA" id="ARBA00001920"/>
    </source>
</evidence>
<dbReference type="FunFam" id="3.30.70.260:FF:000030">
    <property type="entry name" value="Homoserine dehydrogenase"/>
    <property type="match status" value="1"/>
</dbReference>
<evidence type="ECO:0000256" key="13">
    <source>
        <dbReference type="ARBA" id="ARBA00023167"/>
    </source>
</evidence>
<dbReference type="InterPro" id="IPR001342">
    <property type="entry name" value="HDH_cat"/>
</dbReference>
<evidence type="ECO:0000256" key="7">
    <source>
        <dbReference type="ARBA" id="ARBA00022605"/>
    </source>
</evidence>
<evidence type="ECO:0000256" key="16">
    <source>
        <dbReference type="RuleBase" id="RU000579"/>
    </source>
</evidence>
<dbReference type="GO" id="GO:0050661">
    <property type="term" value="F:NADP binding"/>
    <property type="evidence" value="ECO:0007669"/>
    <property type="project" value="InterPro"/>
</dbReference>
<evidence type="ECO:0000256" key="12">
    <source>
        <dbReference type="ARBA" id="ARBA00023027"/>
    </source>
</evidence>
<dbReference type="AlphaFoldDB" id="A0A179D311"/>
<dbReference type="PANTHER" id="PTHR43331">
    <property type="entry name" value="HOMOSERINE DEHYDROGENASE"/>
    <property type="match status" value="1"/>
</dbReference>
<evidence type="ECO:0000256" key="5">
    <source>
        <dbReference type="ARBA" id="ARBA00013213"/>
    </source>
</evidence>
<dbReference type="Gene3D" id="3.40.50.720">
    <property type="entry name" value="NAD(P)-binding Rossmann-like Domain"/>
    <property type="match status" value="1"/>
</dbReference>
<dbReference type="PROSITE" id="PS01042">
    <property type="entry name" value="HOMOSER_DHGENASE"/>
    <property type="match status" value="1"/>
</dbReference>
<evidence type="ECO:0000256" key="17">
    <source>
        <dbReference type="RuleBase" id="RU004171"/>
    </source>
</evidence>
<dbReference type="InterPro" id="IPR036291">
    <property type="entry name" value="NAD(P)-bd_dom_sf"/>
</dbReference>
<keyword evidence="12" id="KW-0520">NAD</keyword>
<dbReference type="FunFam" id="3.40.50.720:FF:000062">
    <property type="entry name" value="Homoserine dehydrogenase"/>
    <property type="match status" value="1"/>
</dbReference>
<feature type="binding site" evidence="15">
    <location>
        <position position="190"/>
    </location>
    <ligand>
        <name>L-homoserine</name>
        <dbReference type="ChEBI" id="CHEBI:57476"/>
    </ligand>
</feature>
<dbReference type="InterPro" id="IPR002912">
    <property type="entry name" value="ACT_dom"/>
</dbReference>
<proteinExistence type="inferred from homology"/>
<comment type="catalytic activity">
    <reaction evidence="16">
        <text>L-homoserine + NADP(+) = L-aspartate 4-semialdehyde + NADPH + H(+)</text>
        <dbReference type="Rhea" id="RHEA:15761"/>
        <dbReference type="ChEBI" id="CHEBI:15378"/>
        <dbReference type="ChEBI" id="CHEBI:57476"/>
        <dbReference type="ChEBI" id="CHEBI:57783"/>
        <dbReference type="ChEBI" id="CHEBI:58349"/>
        <dbReference type="ChEBI" id="CHEBI:537519"/>
        <dbReference type="EC" id="1.1.1.3"/>
    </reaction>
</comment>
<feature type="binding site" evidence="15">
    <location>
        <begin position="9"/>
        <end position="16"/>
    </location>
    <ligand>
        <name>NADP(+)</name>
        <dbReference type="ChEBI" id="CHEBI:58349"/>
    </ligand>
</feature>
<dbReference type="EMBL" id="LWLG01000018">
    <property type="protein sequence ID" value="OAQ20018.1"/>
    <property type="molecule type" value="Genomic_DNA"/>
</dbReference>
<dbReference type="CDD" id="cd04881">
    <property type="entry name" value="ACT_HSDH-Hom"/>
    <property type="match status" value="1"/>
</dbReference>
<dbReference type="SUPFAM" id="SSF55347">
    <property type="entry name" value="Glyceraldehyde-3-phosphate dehydrogenase-like, C-terminal domain"/>
    <property type="match status" value="1"/>
</dbReference>
<evidence type="ECO:0000256" key="4">
    <source>
        <dbReference type="ARBA" id="ARBA00006753"/>
    </source>
</evidence>
<dbReference type="PIRSF" id="PIRSF000098">
    <property type="entry name" value="Homoser_dehydrog"/>
    <property type="match status" value="1"/>
</dbReference>
<dbReference type="RefSeq" id="WP_068671669.1">
    <property type="nucleotide sequence ID" value="NZ_LWLG01000018.1"/>
</dbReference>
<dbReference type="Gene3D" id="3.30.70.260">
    <property type="match status" value="1"/>
</dbReference>
<comment type="cofactor">
    <cofactor evidence="1">
        <name>a metal cation</name>
        <dbReference type="ChEBI" id="CHEBI:25213"/>
    </cofactor>
</comment>
<dbReference type="GO" id="GO:0009088">
    <property type="term" value="P:threonine biosynthetic process"/>
    <property type="evidence" value="ECO:0007669"/>
    <property type="project" value="UniProtKB-UniPathway"/>
</dbReference>
<evidence type="ECO:0000259" key="18">
    <source>
        <dbReference type="PROSITE" id="PS51671"/>
    </source>
</evidence>
<dbReference type="Proteomes" id="UP000078390">
    <property type="component" value="Unassembled WGS sequence"/>
</dbReference>
<dbReference type="Gene3D" id="3.30.360.10">
    <property type="entry name" value="Dihydrodipicolinate Reductase, domain 2"/>
    <property type="match status" value="1"/>
</dbReference>
<evidence type="ECO:0000256" key="11">
    <source>
        <dbReference type="ARBA" id="ARBA00023002"/>
    </source>
</evidence>
<keyword evidence="10 15" id="KW-0521">NADP</keyword>
<dbReference type="GO" id="GO:0004412">
    <property type="term" value="F:homoserine dehydrogenase activity"/>
    <property type="evidence" value="ECO:0007669"/>
    <property type="project" value="UniProtKB-EC"/>
</dbReference>
<dbReference type="PATRIC" id="fig|999894.6.peg.1928"/>
<comment type="similarity">
    <text evidence="4 17">Belongs to the homoserine dehydrogenase family.</text>
</comment>